<evidence type="ECO:0000313" key="3">
    <source>
        <dbReference type="EMBL" id="RBP19740.1"/>
    </source>
</evidence>
<feature type="transmembrane region" description="Helical" evidence="1">
    <location>
        <begin position="489"/>
        <end position="508"/>
    </location>
</feature>
<feature type="transmembrane region" description="Helical" evidence="1">
    <location>
        <begin position="514"/>
        <end position="531"/>
    </location>
</feature>
<name>A0ABX9G9T8_9BURK</name>
<dbReference type="InterPro" id="IPR013491">
    <property type="entry name" value="Tape_meas_N"/>
</dbReference>
<evidence type="ECO:0000259" key="2">
    <source>
        <dbReference type="Pfam" id="PF20155"/>
    </source>
</evidence>
<comment type="caution">
    <text evidence="3">The sequence shown here is derived from an EMBL/GenBank/DDBJ whole genome shotgun (WGS) entry which is preliminary data.</text>
</comment>
<feature type="transmembrane region" description="Helical" evidence="1">
    <location>
        <begin position="577"/>
        <end position="598"/>
    </location>
</feature>
<dbReference type="Proteomes" id="UP000252124">
    <property type="component" value="Unassembled WGS sequence"/>
</dbReference>
<feature type="transmembrane region" description="Helical" evidence="1">
    <location>
        <begin position="538"/>
        <end position="557"/>
    </location>
</feature>
<dbReference type="GeneID" id="99730070"/>
<evidence type="ECO:0000256" key="1">
    <source>
        <dbReference type="SAM" id="Phobius"/>
    </source>
</evidence>
<feature type="transmembrane region" description="Helical" evidence="1">
    <location>
        <begin position="453"/>
        <end position="477"/>
    </location>
</feature>
<dbReference type="Pfam" id="PF20155">
    <property type="entry name" value="TMP_3"/>
    <property type="match status" value="1"/>
</dbReference>
<feature type="domain" description="Tape measure protein N-terminal" evidence="2">
    <location>
        <begin position="103"/>
        <end position="286"/>
    </location>
</feature>
<evidence type="ECO:0000313" key="4">
    <source>
        <dbReference type="Proteomes" id="UP000252124"/>
    </source>
</evidence>
<protein>
    <submittedName>
        <fullName evidence="3">Tape measure domain-containing protein</fullName>
    </submittedName>
</protein>
<keyword evidence="1" id="KW-0812">Transmembrane</keyword>
<gene>
    <name evidence="3" type="ORF">DFP87_10475</name>
</gene>
<dbReference type="EMBL" id="QNRM01000004">
    <property type="protein sequence ID" value="RBP19740.1"/>
    <property type="molecule type" value="Genomic_DNA"/>
</dbReference>
<sequence>MTVVRELVTLLRYQVDDSGLKAYQQAFEQMLAAMVNASAQASVAIRRAFSSAFASMQNTQQAGYAMLQSPRQGQSVAQQHATASGGLRGVVQLTLGDAPLKRILSDIDAWVQTQWRLRQAAGGEAQYAEADREVARVSRTTRTPYAENVGTYTRTRQVLEDQGRAGQDAAGLTESLALSMALSGTPAQDRGGAVAALLKMIEQDKLGLDEYNTLPRRMQDALAAGLDVNRSQLREQVQGGQVTADRALPALQSQLPRMRAEIEAAPASITGAMTVFNDALQRYFGETLPGGRSALQAVTVSIQYLADNISTVVKLLALAGASLGLVSLGAWLRRATVLSGGLAQSLLAATRVALGLDAAMSMRRGPAGAMQMLSVWARSVAPILRMAGVLATIYLIGEDIANWLGGADSVLGGWIGGVEQWQVELDAVLAAVAYVKDLLGGAAQALGPWIQQFAAIAVLAFGLWRILSPVCSVILFLAKTAVPMLWNAFMYLATTVVPMLWNGLMYVAQTVIPMLWNGLMFLARTVIPYLWNAFAMTPIGRIISAVSLLALALWQIWDNWDVIKAYIAASWGELMAMANDSFLGPVMAYIAAIWNFWVDLVKGVIAAFTGDWDGAISHWLGAFNGLWTFFSGMGERMIATIKEIGGAIETWVLDKLKAAKTWFKDLLPDWMKSDDQASVMDGRGAQPDMPPAWLGVASGVQIPSIPPASVVGPGPSAGRGALMYQNSNDIVVNVAHADPLVVREAVTRGVDIGTQRSMNTWAQTFDLTPTVEARG</sequence>
<keyword evidence="1" id="KW-0472">Membrane</keyword>
<proteinExistence type="predicted"/>
<dbReference type="RefSeq" id="WP_088589201.1">
    <property type="nucleotide sequence ID" value="NZ_CADIJU010000002.1"/>
</dbReference>
<keyword evidence="4" id="KW-1185">Reference proteome</keyword>
<organism evidence="3 4">
    <name type="scientific">Achromobacter marplatensis</name>
    <dbReference type="NCBI Taxonomy" id="470868"/>
    <lineage>
        <taxon>Bacteria</taxon>
        <taxon>Pseudomonadati</taxon>
        <taxon>Pseudomonadota</taxon>
        <taxon>Betaproteobacteria</taxon>
        <taxon>Burkholderiales</taxon>
        <taxon>Alcaligenaceae</taxon>
        <taxon>Achromobacter</taxon>
    </lineage>
</organism>
<accession>A0ABX9G9T8</accession>
<keyword evidence="1" id="KW-1133">Transmembrane helix</keyword>
<reference evidence="3 4" key="1">
    <citation type="submission" date="2018-06" db="EMBL/GenBank/DDBJ databases">
        <title>Genomic Encyclopedia of Type Strains, Phase III (KMG-III): the genomes of soil and plant-associated and newly described type strains.</title>
        <authorList>
            <person name="Whitman W."/>
        </authorList>
    </citation>
    <scope>NUCLEOTIDE SEQUENCE [LARGE SCALE GENOMIC DNA]</scope>
    <source>
        <strain evidence="3 4">CECT 7342</strain>
    </source>
</reference>